<dbReference type="Gene3D" id="3.90.180.10">
    <property type="entry name" value="Medium-chain alcohol dehydrogenases, catalytic domain"/>
    <property type="match status" value="1"/>
</dbReference>
<dbReference type="CDD" id="cd05289">
    <property type="entry name" value="MDR_like_2"/>
    <property type="match status" value="1"/>
</dbReference>
<dbReference type="InterPro" id="IPR020843">
    <property type="entry name" value="ER"/>
</dbReference>
<accession>A0AAD1ADK8</accession>
<name>A0AAD1ADK8_9MICO</name>
<sequence>MSRHFADGDGRRRGGEETRRGEAGLAEGVGAVGAPALVGELRWGAVACVFAQGGGGFGGDCAERRAGSVRGAAGREEALLVLASADLVLGGVLGTALAHRVVSVIRVTALLGTGVLLGLGVSRADVVGLFDIGRGCGLEACEFGALVCAHGRHGSTGDQRTRGASPAVQGASCSEPHALGSGGERQNGTDDGSDMRRLGYDRFGGPDLLSWREAPVPMPRRGEVLVRTRAASINATDEKILSGSARIMAVGRSRPYGFGLDIAGTVEALGPGPHSVAIGDRVVGMTRDGDAFADASIVRSRSLVPLPDCLDFVQAVTLAMSGGTAIGLVDALRVRAGERILVGGDSGAIGNLTIQLLLRAGCALAATGSAASADVLRALGAEPHDYRALDLGVLAGRFDAVVDISGHLAVDDAAILLTAGGRIATLVPSGPALGAQAAGVVRRDRPRVRNLIVAATAERIGRAVSLASSGELRPEPGAVHPLGAVIDVLSRRATGTDGTIGKIVFTTDDSAPLS</sequence>
<organism evidence="3 4">
    <name type="scientific">Rathayibacter iranicus</name>
    <dbReference type="NCBI Taxonomy" id="59737"/>
    <lineage>
        <taxon>Bacteria</taxon>
        <taxon>Bacillati</taxon>
        <taxon>Actinomycetota</taxon>
        <taxon>Actinomycetes</taxon>
        <taxon>Micrococcales</taxon>
        <taxon>Microbacteriaceae</taxon>
        <taxon>Rathayibacter</taxon>
    </lineage>
</organism>
<gene>
    <name evidence="3" type="ORF">C7V51_10705</name>
</gene>
<dbReference type="InterPro" id="IPR036291">
    <property type="entry name" value="NAD(P)-bd_dom_sf"/>
</dbReference>
<dbReference type="Pfam" id="PF08240">
    <property type="entry name" value="ADH_N"/>
    <property type="match status" value="1"/>
</dbReference>
<feature type="domain" description="Enoyl reductase (ER)" evidence="2">
    <location>
        <begin position="204"/>
        <end position="505"/>
    </location>
</feature>
<protein>
    <submittedName>
        <fullName evidence="3">NADP-dependent oxidoreductase</fullName>
    </submittedName>
</protein>
<dbReference type="EMBL" id="CP028130">
    <property type="protein sequence ID" value="AZZ56297.1"/>
    <property type="molecule type" value="Genomic_DNA"/>
</dbReference>
<dbReference type="Gene3D" id="3.40.50.720">
    <property type="entry name" value="NAD(P)-binding Rossmann-like Domain"/>
    <property type="match status" value="1"/>
</dbReference>
<evidence type="ECO:0000313" key="4">
    <source>
        <dbReference type="Proteomes" id="UP000283946"/>
    </source>
</evidence>
<dbReference type="Pfam" id="PF13602">
    <property type="entry name" value="ADH_zinc_N_2"/>
    <property type="match status" value="1"/>
</dbReference>
<proteinExistence type="predicted"/>
<dbReference type="InterPro" id="IPR013154">
    <property type="entry name" value="ADH-like_N"/>
</dbReference>
<evidence type="ECO:0000313" key="3">
    <source>
        <dbReference type="EMBL" id="AZZ56297.1"/>
    </source>
</evidence>
<feature type="region of interest" description="Disordered" evidence="1">
    <location>
        <begin position="1"/>
        <end position="21"/>
    </location>
</feature>
<dbReference type="AlphaFoldDB" id="A0AAD1ADK8"/>
<dbReference type="SMART" id="SM00829">
    <property type="entry name" value="PKS_ER"/>
    <property type="match status" value="1"/>
</dbReference>
<reference evidence="3 4" key="1">
    <citation type="submission" date="2018-03" db="EMBL/GenBank/DDBJ databases">
        <title>Bacteriophage NCPPB3778 and a type I-E CRISPR drive the evolution of the US Biological Select Agent, Rathayibacter toxicus.</title>
        <authorList>
            <person name="Davis E.W.II."/>
            <person name="Tabima J.F."/>
            <person name="Weisberg A.J."/>
            <person name="Dantas Lopes L."/>
            <person name="Wiseman M.S."/>
            <person name="Wiseman M.S."/>
            <person name="Pupko T."/>
            <person name="Belcher M.S."/>
            <person name="Sechler A.J."/>
            <person name="Tancos M.A."/>
            <person name="Schroeder B.K."/>
            <person name="Murray T.D."/>
            <person name="Luster D.G."/>
            <person name="Schneider W.L."/>
            <person name="Rogers E."/>
            <person name="Andreote F.D."/>
            <person name="Grunwald N.J."/>
            <person name="Putnam M.L."/>
            <person name="Chang J.H."/>
        </authorList>
    </citation>
    <scope>NUCLEOTIDE SEQUENCE [LARGE SCALE GENOMIC DNA]</scope>
    <source>
        <strain evidence="3 4">NCCPB 2253</strain>
    </source>
</reference>
<dbReference type="InterPro" id="IPR011032">
    <property type="entry name" value="GroES-like_sf"/>
</dbReference>
<feature type="region of interest" description="Disordered" evidence="1">
    <location>
        <begin position="154"/>
        <end position="197"/>
    </location>
</feature>
<dbReference type="PANTHER" id="PTHR43482:SF1">
    <property type="entry name" value="PROTEIN AST1-RELATED"/>
    <property type="match status" value="1"/>
</dbReference>
<dbReference type="SUPFAM" id="SSF51735">
    <property type="entry name" value="NAD(P)-binding Rossmann-fold domains"/>
    <property type="match status" value="1"/>
</dbReference>
<dbReference type="SUPFAM" id="SSF50129">
    <property type="entry name" value="GroES-like"/>
    <property type="match status" value="1"/>
</dbReference>
<evidence type="ECO:0000256" key="1">
    <source>
        <dbReference type="SAM" id="MobiDB-lite"/>
    </source>
</evidence>
<dbReference type="InterPro" id="IPR052585">
    <property type="entry name" value="Lipid_raft_assoc_Zn_ADH"/>
</dbReference>
<dbReference type="KEGG" id="ria:C7V51_10705"/>
<evidence type="ECO:0000259" key="2">
    <source>
        <dbReference type="SMART" id="SM00829"/>
    </source>
</evidence>
<dbReference type="PANTHER" id="PTHR43482">
    <property type="entry name" value="PROTEIN AST1-RELATED"/>
    <property type="match status" value="1"/>
</dbReference>
<dbReference type="Proteomes" id="UP000283946">
    <property type="component" value="Chromosome"/>
</dbReference>
<dbReference type="GO" id="GO:0016491">
    <property type="term" value="F:oxidoreductase activity"/>
    <property type="evidence" value="ECO:0007669"/>
    <property type="project" value="InterPro"/>
</dbReference>